<proteinExistence type="predicted"/>
<gene>
    <name evidence="1" type="ORF">B1144G04.5</name>
    <name evidence="2" type="ORF">OJ1117_G01.28</name>
</gene>
<dbReference type="AlphaFoldDB" id="Q8S199"/>
<reference evidence="3" key="2">
    <citation type="journal article" date="2005" name="Nature">
        <title>The map-based sequence of the rice genome.</title>
        <authorList>
            <consortium name="International rice genome sequencing project (IRGSP)"/>
            <person name="Matsumoto T."/>
            <person name="Wu J."/>
            <person name="Kanamori H."/>
            <person name="Katayose Y."/>
            <person name="Fujisawa M."/>
            <person name="Namiki N."/>
            <person name="Mizuno H."/>
            <person name="Yamamoto K."/>
            <person name="Antonio B.A."/>
            <person name="Baba T."/>
            <person name="Sakata K."/>
            <person name="Nagamura Y."/>
            <person name="Aoki H."/>
            <person name="Arikawa K."/>
            <person name="Arita K."/>
            <person name="Bito T."/>
            <person name="Chiden Y."/>
            <person name="Fujitsuka N."/>
            <person name="Fukunaka R."/>
            <person name="Hamada M."/>
            <person name="Harada C."/>
            <person name="Hayashi A."/>
            <person name="Hijishita S."/>
            <person name="Honda M."/>
            <person name="Hosokawa S."/>
            <person name="Ichikawa Y."/>
            <person name="Idonuma A."/>
            <person name="Iijima M."/>
            <person name="Ikeda M."/>
            <person name="Ikeno M."/>
            <person name="Ito K."/>
            <person name="Ito S."/>
            <person name="Ito T."/>
            <person name="Ito Y."/>
            <person name="Ito Y."/>
            <person name="Iwabuchi A."/>
            <person name="Kamiya K."/>
            <person name="Karasawa W."/>
            <person name="Kurita K."/>
            <person name="Katagiri S."/>
            <person name="Kikuta A."/>
            <person name="Kobayashi H."/>
            <person name="Kobayashi N."/>
            <person name="Machita K."/>
            <person name="Maehara T."/>
            <person name="Masukawa M."/>
            <person name="Mizubayashi T."/>
            <person name="Mukai Y."/>
            <person name="Nagasaki H."/>
            <person name="Nagata Y."/>
            <person name="Naito S."/>
            <person name="Nakashima M."/>
            <person name="Nakama Y."/>
            <person name="Nakamichi Y."/>
            <person name="Nakamura M."/>
            <person name="Meguro A."/>
            <person name="Negishi M."/>
            <person name="Ohta I."/>
            <person name="Ohta T."/>
            <person name="Okamoto M."/>
            <person name="Ono N."/>
            <person name="Saji S."/>
            <person name="Sakaguchi M."/>
            <person name="Sakai K."/>
            <person name="Shibata M."/>
            <person name="Shimokawa T."/>
            <person name="Song J."/>
            <person name="Takazaki Y."/>
            <person name="Terasawa K."/>
            <person name="Tsugane M."/>
            <person name="Tsuji K."/>
            <person name="Ueda S."/>
            <person name="Waki K."/>
            <person name="Yamagata H."/>
            <person name="Yamamoto M."/>
            <person name="Yamamoto S."/>
            <person name="Yamane H."/>
            <person name="Yoshiki S."/>
            <person name="Yoshihara R."/>
            <person name="Yukawa K."/>
            <person name="Zhong H."/>
            <person name="Yano M."/>
            <person name="Yuan Q."/>
            <person name="Ouyang S."/>
            <person name="Liu J."/>
            <person name="Jones K.M."/>
            <person name="Gansberger K."/>
            <person name="Moffat K."/>
            <person name="Hill J."/>
            <person name="Bera J."/>
            <person name="Fadrosh D."/>
            <person name="Jin S."/>
            <person name="Johri S."/>
            <person name="Kim M."/>
            <person name="Overton L."/>
            <person name="Reardon M."/>
            <person name="Tsitrin T."/>
            <person name="Vuong H."/>
            <person name="Weaver B."/>
            <person name="Ciecko A."/>
            <person name="Tallon L."/>
            <person name="Jackson J."/>
            <person name="Pai G."/>
            <person name="Aken S.V."/>
            <person name="Utterback T."/>
            <person name="Reidmuller S."/>
            <person name="Feldblyum T."/>
            <person name="Hsiao J."/>
            <person name="Zismann V."/>
            <person name="Iobst S."/>
            <person name="de Vazeille A.R."/>
            <person name="Buell C.R."/>
            <person name="Ying K."/>
            <person name="Li Y."/>
            <person name="Lu T."/>
            <person name="Huang Y."/>
            <person name="Zhao Q."/>
            <person name="Feng Q."/>
            <person name="Zhang L."/>
            <person name="Zhu J."/>
            <person name="Weng Q."/>
            <person name="Mu J."/>
            <person name="Lu Y."/>
            <person name="Fan D."/>
            <person name="Liu Y."/>
            <person name="Guan J."/>
            <person name="Zhang Y."/>
            <person name="Yu S."/>
            <person name="Liu X."/>
            <person name="Zhang Y."/>
            <person name="Hong G."/>
            <person name="Han B."/>
            <person name="Choisne N."/>
            <person name="Demange N."/>
            <person name="Orjeda G."/>
            <person name="Samain S."/>
            <person name="Cattolico L."/>
            <person name="Pelletier E."/>
            <person name="Couloux A."/>
            <person name="Segurens B."/>
            <person name="Wincker P."/>
            <person name="D'Hont A."/>
            <person name="Scarpelli C."/>
            <person name="Weissenbach J."/>
            <person name="Salanoubat M."/>
            <person name="Quetier F."/>
            <person name="Yu Y."/>
            <person name="Kim H.R."/>
            <person name="Rambo T."/>
            <person name="Currie J."/>
            <person name="Collura K."/>
            <person name="Luo M."/>
            <person name="Yang T."/>
            <person name="Ammiraju J.S.S."/>
            <person name="Engler F."/>
            <person name="Soderlund C."/>
            <person name="Wing R.A."/>
            <person name="Palmer L.E."/>
            <person name="de la Bastide M."/>
            <person name="Spiegel L."/>
            <person name="Nascimento L."/>
            <person name="Zutavern T."/>
            <person name="O'Shaughnessy A."/>
            <person name="Dike S."/>
            <person name="Dedhia N."/>
            <person name="Preston R."/>
            <person name="Balija V."/>
            <person name="McCombie W.R."/>
            <person name="Chow T."/>
            <person name="Chen H."/>
            <person name="Chung M."/>
            <person name="Chen C."/>
            <person name="Shaw J."/>
            <person name="Wu H."/>
            <person name="Hsiao K."/>
            <person name="Chao Y."/>
            <person name="Chu M."/>
            <person name="Cheng C."/>
            <person name="Hour A."/>
            <person name="Lee P."/>
            <person name="Lin S."/>
            <person name="Lin Y."/>
            <person name="Liou J."/>
            <person name="Liu S."/>
            <person name="Hsing Y."/>
            <person name="Raghuvanshi S."/>
            <person name="Mohanty A."/>
            <person name="Bharti A.K."/>
            <person name="Gaur A."/>
            <person name="Gupta V."/>
            <person name="Kumar D."/>
            <person name="Ravi V."/>
            <person name="Vij S."/>
            <person name="Kapur A."/>
            <person name="Khurana P."/>
            <person name="Khurana P."/>
            <person name="Khurana J.P."/>
            <person name="Tyagi A.K."/>
            <person name="Gaikwad K."/>
            <person name="Singh A."/>
            <person name="Dalal V."/>
            <person name="Srivastava S."/>
            <person name="Dixit A."/>
            <person name="Pal A.K."/>
            <person name="Ghazi I.A."/>
            <person name="Yadav M."/>
            <person name="Pandit A."/>
            <person name="Bhargava A."/>
            <person name="Sureshbabu K."/>
            <person name="Batra K."/>
            <person name="Sharma T.R."/>
            <person name="Mohapatra T."/>
            <person name="Singh N.K."/>
            <person name="Messing J."/>
            <person name="Nelson A.B."/>
            <person name="Fuks G."/>
            <person name="Kavchok S."/>
            <person name="Keizer G."/>
            <person name="Linton E."/>
            <person name="Llaca V."/>
            <person name="Song R."/>
            <person name="Tanyolac B."/>
            <person name="Young S."/>
            <person name="Ho-Il K."/>
            <person name="Hahn J.H."/>
            <person name="Sangsakoo G."/>
            <person name="Vanavichit A."/>
            <person name="de Mattos Luiz.A.T."/>
            <person name="Zimmer P.D."/>
            <person name="Malone G."/>
            <person name="Dellagostin O."/>
            <person name="de Oliveira A.C."/>
            <person name="Bevan M."/>
            <person name="Bancroft I."/>
            <person name="Minx P."/>
            <person name="Cordum H."/>
            <person name="Wilson R."/>
            <person name="Cheng Z."/>
            <person name="Jin W."/>
            <person name="Jiang J."/>
            <person name="Leong S.A."/>
            <person name="Iwama H."/>
            <person name="Gojobori T."/>
            <person name="Itoh T."/>
            <person name="Niimura Y."/>
            <person name="Fujii Y."/>
            <person name="Habara T."/>
            <person name="Sakai H."/>
            <person name="Sato Y."/>
            <person name="Wilson G."/>
            <person name="Kumar K."/>
            <person name="McCouch S."/>
            <person name="Juretic N."/>
            <person name="Hoen D."/>
            <person name="Wright S."/>
            <person name="Bruskiewich R."/>
            <person name="Bureau T."/>
            <person name="Miyao A."/>
            <person name="Hirochika H."/>
            <person name="Nishikawa T."/>
            <person name="Kadowaki K."/>
            <person name="Sugiura M."/>
            <person name="Burr B."/>
            <person name="Sasaki T."/>
        </authorList>
    </citation>
    <scope>NUCLEOTIDE SEQUENCE [LARGE SCALE GENOMIC DNA]</scope>
    <source>
        <strain evidence="3">cv. Nipponbare</strain>
    </source>
</reference>
<evidence type="ECO:0000313" key="1">
    <source>
        <dbReference type="EMBL" id="BAB90013.1"/>
    </source>
</evidence>
<dbReference type="EMBL" id="AP003335">
    <property type="protein sequence ID" value="BAB90013.1"/>
    <property type="molecule type" value="Genomic_DNA"/>
</dbReference>
<protein>
    <submittedName>
        <fullName evidence="2">Uncharacterized protein</fullName>
    </submittedName>
</protein>
<dbReference type="Proteomes" id="UP000817658">
    <property type="component" value="Chromosome 1"/>
</dbReference>
<evidence type="ECO:0000313" key="2">
    <source>
        <dbReference type="EMBL" id="BAD73534.1"/>
    </source>
</evidence>
<reference evidence="2" key="1">
    <citation type="journal article" date="2002" name="Nature">
        <title>The genome sequence and structure of rice chromosome 1.</title>
        <authorList>
            <person name="Sasaki T."/>
            <person name="Matsumoto T."/>
            <person name="Yamamoto K."/>
            <person name="Sakata K."/>
            <person name="Baba T."/>
            <person name="Katayose Y."/>
            <person name="Wu J."/>
            <person name="Niimura Y."/>
            <person name="Cheng Z."/>
            <person name="Nagamura Y."/>
            <person name="Antonio B.A."/>
            <person name="Kanamori H."/>
            <person name="Hosokawa S."/>
            <person name="Masukawa M."/>
            <person name="Arikawa K."/>
            <person name="Chiden Y."/>
            <person name="Hayashi M."/>
            <person name="Okamoto M."/>
            <person name="Ando T."/>
            <person name="Aoki H."/>
            <person name="Arita K."/>
            <person name="Hamada M."/>
            <person name="Harada C."/>
            <person name="Hijishita S."/>
            <person name="Honda M."/>
            <person name="Ichikawa Y."/>
            <person name="Idonuma A."/>
            <person name="Iijima M."/>
            <person name="Ikeda M."/>
            <person name="Ikeno M."/>
            <person name="Itoh S."/>
            <person name="Itoh T."/>
            <person name="Itoh Y."/>
            <person name="Itoh Y."/>
            <person name="Iwabuchi A."/>
            <person name="Kamiya K."/>
            <person name="Karasawa W."/>
            <person name="Katagiri S."/>
            <person name="Kikuta A."/>
            <person name="Kobayashi N."/>
            <person name="Kono I."/>
            <person name="Machita K."/>
            <person name="Maehara T."/>
            <person name="Mizuno H."/>
            <person name="Mizubayashi T."/>
            <person name="Mukai Y."/>
            <person name="Nagasaki H."/>
            <person name="Nakashima M."/>
            <person name="Nakama Y."/>
            <person name="Nakamichi Y."/>
            <person name="Nakamura M."/>
            <person name="Namiki N."/>
            <person name="Negishi M."/>
            <person name="Ohta I."/>
            <person name="Ono N."/>
            <person name="Saji S."/>
            <person name="Sakai K."/>
            <person name="Shibata M."/>
            <person name="Shimokawa T."/>
            <person name="Shomura A."/>
            <person name="Song J."/>
            <person name="Takazaki Y."/>
            <person name="Terasawa K."/>
            <person name="Tsuji K."/>
            <person name="Waki K."/>
            <person name="Yamagata H."/>
            <person name="Yamane H."/>
            <person name="Yoshiki S."/>
            <person name="Yoshihara R."/>
            <person name="Yukawa K."/>
            <person name="Zhong H."/>
            <person name="Iwama H."/>
            <person name="Endo T."/>
            <person name="Ito H."/>
            <person name="Hahn J.H."/>
            <person name="Kim H.I."/>
            <person name="Eun M.Y."/>
            <person name="Yano M."/>
            <person name="Jiang J."/>
            <person name="Gojobori T."/>
        </authorList>
    </citation>
    <scope>NUCLEOTIDE SEQUENCE</scope>
</reference>
<organism evidence="2">
    <name type="scientific">Oryza sativa subsp. japonica</name>
    <name type="common">Rice</name>
    <dbReference type="NCBI Taxonomy" id="39947"/>
    <lineage>
        <taxon>Eukaryota</taxon>
        <taxon>Viridiplantae</taxon>
        <taxon>Streptophyta</taxon>
        <taxon>Embryophyta</taxon>
        <taxon>Tracheophyta</taxon>
        <taxon>Spermatophyta</taxon>
        <taxon>Magnoliopsida</taxon>
        <taxon>Liliopsida</taxon>
        <taxon>Poales</taxon>
        <taxon>Poaceae</taxon>
        <taxon>BOP clade</taxon>
        <taxon>Oryzoideae</taxon>
        <taxon>Oryzeae</taxon>
        <taxon>Oryzinae</taxon>
        <taxon>Oryza</taxon>
        <taxon>Oryza sativa</taxon>
    </lineage>
</organism>
<sequence length="115" mass="12791">MEHEHRLAAGGRRLAAGGWRGIVSDPDGDRYVRDPGERVCYAEADRFGLVLVVARCHGPWQLAYLGSKPNNICYNMGSSHQSIKSKNLGPVRESRRLYWFLLCTYSSSPVVGAKP</sequence>
<accession>Q5QM30</accession>
<evidence type="ECO:0000313" key="3">
    <source>
        <dbReference type="Proteomes" id="UP000000763"/>
    </source>
</evidence>
<dbReference type="Proteomes" id="UP000000763">
    <property type="component" value="Chromosome 1"/>
</dbReference>
<accession>Q8S199</accession>
<dbReference type="EMBL" id="AP003374">
    <property type="protein sequence ID" value="BAD73534.1"/>
    <property type="molecule type" value="Genomic_DNA"/>
</dbReference>
<name>Q8S199_ORYSJ</name>
<reference evidence="3" key="3">
    <citation type="journal article" date="2008" name="Nucleic Acids Res.">
        <title>The rice annotation project database (RAP-DB): 2008 update.</title>
        <authorList>
            <consortium name="The rice annotation project (RAP)"/>
        </authorList>
    </citation>
    <scope>GENOME REANNOTATION</scope>
    <source>
        <strain evidence="3">cv. Nipponbare</strain>
    </source>
</reference>